<dbReference type="Proteomes" id="UP000295169">
    <property type="component" value="Unassembled WGS sequence"/>
</dbReference>
<gene>
    <name evidence="1" type="ORF">EV691_1299</name>
</gene>
<protein>
    <submittedName>
        <fullName evidence="1">Phage regulator Rha-like protein</fullName>
    </submittedName>
</protein>
<evidence type="ECO:0000313" key="2">
    <source>
        <dbReference type="Proteomes" id="UP000295169"/>
    </source>
</evidence>
<proteinExistence type="predicted"/>
<organism evidence="1 2">
    <name type="scientific">Azotobacter chroococcum</name>
    <dbReference type="NCBI Taxonomy" id="353"/>
    <lineage>
        <taxon>Bacteria</taxon>
        <taxon>Pseudomonadati</taxon>
        <taxon>Pseudomonadota</taxon>
        <taxon>Gammaproteobacteria</taxon>
        <taxon>Pseudomonadales</taxon>
        <taxon>Pseudomonadaceae</taxon>
        <taxon>Azotobacter</taxon>
    </lineage>
</organism>
<sequence>MTKPVTMSSREIAKLTGKEHKNVLRDIREMLDALEKDGSDLSHVGEDKDARGYTKQFHLDRELTETLVTGYSIPLRHKVIRRIHELEQKVPDHVPAIAADMQDTVSALLLIGEAIKQVPGIKPGIAMACTLGMIEVNTGLDVTEARKALPAKNDPVCDLNATALGKLVGMSGKAANLALAGAGLQLKNDRGDWELTEAGRRWAEAMPFERRGHAGYQILWNRDVLGVLGLDEPGPQVA</sequence>
<dbReference type="Pfam" id="PF09669">
    <property type="entry name" value="Phage_pRha"/>
    <property type="match status" value="1"/>
</dbReference>
<evidence type="ECO:0000313" key="1">
    <source>
        <dbReference type="EMBL" id="TCL26804.1"/>
    </source>
</evidence>
<comment type="caution">
    <text evidence="1">The sequence shown here is derived from an EMBL/GenBank/DDBJ whole genome shotgun (WGS) entry which is preliminary data.</text>
</comment>
<accession>A0A4R1PJ61</accession>
<dbReference type="EMBL" id="SMMU01000029">
    <property type="protein sequence ID" value="TCL26804.1"/>
    <property type="molecule type" value="Genomic_DNA"/>
</dbReference>
<dbReference type="AlphaFoldDB" id="A0A4R1PJ61"/>
<name>A0A4R1PJ61_9GAMM</name>
<dbReference type="InterPro" id="IPR014054">
    <property type="entry name" value="Phage_regulatory_Rha"/>
</dbReference>
<reference evidence="1 2" key="1">
    <citation type="submission" date="2019-03" db="EMBL/GenBank/DDBJ databases">
        <title>Genomic Encyclopedia of Type Strains, Phase IV (KMG-IV): sequencing the most valuable type-strain genomes for metagenomic binning, comparative biology and taxonomic classification.</title>
        <authorList>
            <person name="Goeker M."/>
        </authorList>
    </citation>
    <scope>NUCLEOTIDE SEQUENCE [LARGE SCALE GENOMIC DNA]</scope>
    <source>
        <strain evidence="1 2">DSM 2286</strain>
    </source>
</reference>